<dbReference type="InterPro" id="IPR046457">
    <property type="entry name" value="PMI_typeI_cat"/>
</dbReference>
<protein>
    <submittedName>
        <fullName evidence="4">Class I mannose-6-phosphate isomerase</fullName>
    </submittedName>
</protein>
<dbReference type="Proteomes" id="UP000723714">
    <property type="component" value="Unassembled WGS sequence"/>
</dbReference>
<dbReference type="InterPro" id="IPR014628">
    <property type="entry name" value="Man6P_isomerase_Firm_short"/>
</dbReference>
<evidence type="ECO:0000256" key="2">
    <source>
        <dbReference type="ARBA" id="ARBA00022833"/>
    </source>
</evidence>
<dbReference type="EMBL" id="JABACJ020000043">
    <property type="protein sequence ID" value="MBU3878706.1"/>
    <property type="molecule type" value="Genomic_DNA"/>
</dbReference>
<dbReference type="PIRSF" id="PIRSF036894">
    <property type="entry name" value="PMI_Firm_short"/>
    <property type="match status" value="1"/>
</dbReference>
<sequence length="342" mass="39041">MTKRNISYHSRPFLLSPAGKNYLWGGVRLREEFGKDTMRDVADECLAETWECSTHPDGPSIVASGEWKGKTLTDVLNEHPEYLGTHPEQTSGNGQLPILIKLIDAKENLSVQVHPDDTYAHAKEHGQQGKSEMWYVMDAKEDAKLVYGFYHDMDKDTLNSSLKDGTIEKYLQKVSIHKDDVFFIEAGTIHAIGAGALIAEIQENSNLTYRLYDYDRLDKNGCLRELHREKALDVINLKGSSEPRQPLRVLKYQKGSASELLCRCKYFQVERHLLNTERSREMVEFYTKKNSFHVFLCMEGCGVIFMEDGEFLNFFKGDCIFTPANSVNMRFHGKAELLGVHC</sequence>
<name>A0ABS6DB71_9FIRM</name>
<dbReference type="CDD" id="cd02208">
    <property type="entry name" value="cupin_RmlC-like"/>
    <property type="match status" value="1"/>
</dbReference>
<dbReference type="CDD" id="cd07010">
    <property type="entry name" value="cupin_PMI_type_I_N_bac"/>
    <property type="match status" value="1"/>
</dbReference>
<proteinExistence type="predicted"/>
<keyword evidence="1" id="KW-0479">Metal-binding</keyword>
<dbReference type="GO" id="GO:0016853">
    <property type="term" value="F:isomerase activity"/>
    <property type="evidence" value="ECO:0007669"/>
    <property type="project" value="UniProtKB-KW"/>
</dbReference>
<keyword evidence="5" id="KW-1185">Reference proteome</keyword>
<accession>A0ABS6DB71</accession>
<dbReference type="InterPro" id="IPR051804">
    <property type="entry name" value="Carb_Metab_Reg_Kinase/Isom"/>
</dbReference>
<evidence type="ECO:0000313" key="5">
    <source>
        <dbReference type="Proteomes" id="UP000723714"/>
    </source>
</evidence>
<keyword evidence="4" id="KW-0413">Isomerase</keyword>
<gene>
    <name evidence="4" type="ORF">HGO97_023190</name>
</gene>
<keyword evidence="2" id="KW-0862">Zinc</keyword>
<evidence type="ECO:0000256" key="1">
    <source>
        <dbReference type="ARBA" id="ARBA00022723"/>
    </source>
</evidence>
<organism evidence="4 5">
    <name type="scientific">Faecalicatena faecalis</name>
    <dbReference type="NCBI Taxonomy" id="2726362"/>
    <lineage>
        <taxon>Bacteria</taxon>
        <taxon>Bacillati</taxon>
        <taxon>Bacillota</taxon>
        <taxon>Clostridia</taxon>
        <taxon>Lachnospirales</taxon>
        <taxon>Lachnospiraceae</taxon>
        <taxon>Faecalicatena</taxon>
    </lineage>
</organism>
<dbReference type="Pfam" id="PF20511">
    <property type="entry name" value="PMI_typeI_cat"/>
    <property type="match status" value="1"/>
</dbReference>
<dbReference type="RefSeq" id="WP_216245590.1">
    <property type="nucleotide sequence ID" value="NZ_JABACJ020000043.1"/>
</dbReference>
<comment type="caution">
    <text evidence="4">The sequence shown here is derived from an EMBL/GenBank/DDBJ whole genome shotgun (WGS) entry which is preliminary data.</text>
</comment>
<dbReference type="PANTHER" id="PTHR42742">
    <property type="entry name" value="TRANSCRIPTIONAL REPRESSOR MPRA"/>
    <property type="match status" value="1"/>
</dbReference>
<evidence type="ECO:0000313" key="4">
    <source>
        <dbReference type="EMBL" id="MBU3878706.1"/>
    </source>
</evidence>
<dbReference type="PANTHER" id="PTHR42742:SF3">
    <property type="entry name" value="FRUCTOKINASE"/>
    <property type="match status" value="1"/>
</dbReference>
<evidence type="ECO:0000259" key="3">
    <source>
        <dbReference type="Pfam" id="PF20511"/>
    </source>
</evidence>
<feature type="domain" description="Phosphomannose isomerase type I catalytic" evidence="3">
    <location>
        <begin position="15"/>
        <end position="121"/>
    </location>
</feature>
<reference evidence="4 5" key="1">
    <citation type="submission" date="2021-06" db="EMBL/GenBank/DDBJ databases">
        <title>Faecalicatena sp. nov. isolated from porcine feces.</title>
        <authorList>
            <person name="Oh B.S."/>
            <person name="Lee J.H."/>
        </authorList>
    </citation>
    <scope>NUCLEOTIDE SEQUENCE [LARGE SCALE GENOMIC DNA]</scope>
    <source>
        <strain evidence="4 5">AGMB00832</strain>
    </source>
</reference>